<organism evidence="2 3">
    <name type="scientific">Nonomuraea recticatena</name>
    <dbReference type="NCBI Taxonomy" id="46178"/>
    <lineage>
        <taxon>Bacteria</taxon>
        <taxon>Bacillati</taxon>
        <taxon>Actinomycetota</taxon>
        <taxon>Actinomycetes</taxon>
        <taxon>Streptosporangiales</taxon>
        <taxon>Streptosporangiaceae</taxon>
        <taxon>Nonomuraea</taxon>
    </lineage>
</organism>
<gene>
    <name evidence="2" type="ORF">GCM10010412_099830</name>
</gene>
<evidence type="ECO:0000313" key="2">
    <source>
        <dbReference type="EMBL" id="GAA2701891.1"/>
    </source>
</evidence>
<dbReference type="EMBL" id="BAAATE010000073">
    <property type="protein sequence ID" value="GAA2701891.1"/>
    <property type="molecule type" value="Genomic_DNA"/>
</dbReference>
<keyword evidence="3" id="KW-1185">Reference proteome</keyword>
<feature type="region of interest" description="Disordered" evidence="1">
    <location>
        <begin position="49"/>
        <end position="70"/>
    </location>
</feature>
<protein>
    <submittedName>
        <fullName evidence="2">Uncharacterized protein</fullName>
    </submittedName>
</protein>
<sequence>MHLADRRGTEIVHLTHHAPDARQPLLKKVTVAAASTTLQPLGANLHQVSARYDGAAQSGAPRRPPRSPPA</sequence>
<reference evidence="2 3" key="1">
    <citation type="journal article" date="2019" name="Int. J. Syst. Evol. Microbiol.">
        <title>The Global Catalogue of Microorganisms (GCM) 10K type strain sequencing project: providing services to taxonomists for standard genome sequencing and annotation.</title>
        <authorList>
            <consortium name="The Broad Institute Genomics Platform"/>
            <consortium name="The Broad Institute Genome Sequencing Center for Infectious Disease"/>
            <person name="Wu L."/>
            <person name="Ma J."/>
        </authorList>
    </citation>
    <scope>NUCLEOTIDE SEQUENCE [LARGE SCALE GENOMIC DNA]</scope>
    <source>
        <strain evidence="2 3">JCM 6835</strain>
    </source>
</reference>
<proteinExistence type="predicted"/>
<dbReference type="Proteomes" id="UP001501666">
    <property type="component" value="Unassembled WGS sequence"/>
</dbReference>
<accession>A0ABN3TGD3</accession>
<evidence type="ECO:0000313" key="3">
    <source>
        <dbReference type="Proteomes" id="UP001501666"/>
    </source>
</evidence>
<name>A0ABN3TGD3_9ACTN</name>
<comment type="caution">
    <text evidence="2">The sequence shown here is derived from an EMBL/GenBank/DDBJ whole genome shotgun (WGS) entry which is preliminary data.</text>
</comment>
<evidence type="ECO:0000256" key="1">
    <source>
        <dbReference type="SAM" id="MobiDB-lite"/>
    </source>
</evidence>